<evidence type="ECO:0000313" key="2">
    <source>
        <dbReference type="Proteomes" id="UP000002358"/>
    </source>
</evidence>
<dbReference type="InParanoid" id="A0A7M7QMK4"/>
<dbReference type="Proteomes" id="UP000002358">
    <property type="component" value="Unassembled WGS sequence"/>
</dbReference>
<sequence length="478" mass="54722">MDKLRELRAQLNRFRNNSSDERIRADCFNADLELESFENFLRRKLEHRDVRLRMARHHSLEDHPVMYEPPIPQLFSNNVPITQLFLRDLYYHLNKNKLREVLSAQGFEDVEIKSLKNTKSGSVATLVCKSLASSCKIQVKSCKIELIFTDPKGKVSYIRIRPDQFSSQNALLPTQASSKRISVLPQALSSLLDCPQAVDHLLEYVSANDIYNFYIASFENPKFLAVDFTFDSAADRYSSENGLNRMLDDARKLSFRSILFNAHRITIETPFVNKLLNICVNRRLDPDRHLWLRQVDLSAVAASEQTIRTLSESCTIINLTLGSTPGGCDRSLDINKLNTLTLVNNAQLSLKFLTKDCFSLITTLKIIGCNEVPMDKLFNFVTINTNLKTLVFKDSQSRNKNSVDLLIAVFSSRNCIEEFQFDYSSTREFRTQLIPNMVLNQTTSLRALNLENNDFFKNWIPPIIDNASNLTELNILGL</sequence>
<protein>
    <submittedName>
        <fullName evidence="1">Uncharacterized protein</fullName>
    </submittedName>
</protein>
<accession>A0A7M7QMK4</accession>
<dbReference type="InterPro" id="IPR032675">
    <property type="entry name" value="LRR_dom_sf"/>
</dbReference>
<dbReference type="RefSeq" id="XP_031788972.1">
    <property type="nucleotide sequence ID" value="XM_031933112.2"/>
</dbReference>
<proteinExistence type="predicted"/>
<reference evidence="1" key="1">
    <citation type="submission" date="2021-01" db="UniProtKB">
        <authorList>
            <consortium name="EnsemblMetazoa"/>
        </authorList>
    </citation>
    <scope>IDENTIFICATION</scope>
</reference>
<dbReference type="SUPFAM" id="SSF52047">
    <property type="entry name" value="RNI-like"/>
    <property type="match status" value="1"/>
</dbReference>
<organism evidence="1 2">
    <name type="scientific">Nasonia vitripennis</name>
    <name type="common">Parasitic wasp</name>
    <dbReference type="NCBI Taxonomy" id="7425"/>
    <lineage>
        <taxon>Eukaryota</taxon>
        <taxon>Metazoa</taxon>
        <taxon>Ecdysozoa</taxon>
        <taxon>Arthropoda</taxon>
        <taxon>Hexapoda</taxon>
        <taxon>Insecta</taxon>
        <taxon>Pterygota</taxon>
        <taxon>Neoptera</taxon>
        <taxon>Endopterygota</taxon>
        <taxon>Hymenoptera</taxon>
        <taxon>Apocrita</taxon>
        <taxon>Proctotrupomorpha</taxon>
        <taxon>Chalcidoidea</taxon>
        <taxon>Pteromalidae</taxon>
        <taxon>Pteromalinae</taxon>
        <taxon>Nasonia</taxon>
    </lineage>
</organism>
<dbReference type="EnsemblMetazoa" id="XM_031933112">
    <property type="protein sequence ID" value="XP_031788972"/>
    <property type="gene ID" value="LOC116417932"/>
</dbReference>
<dbReference type="AlphaFoldDB" id="A0A7M7QMK4"/>
<evidence type="ECO:0000313" key="1">
    <source>
        <dbReference type="EnsemblMetazoa" id="XP_031788972"/>
    </source>
</evidence>
<keyword evidence="2" id="KW-1185">Reference proteome</keyword>
<dbReference type="KEGG" id="nvi:116417932"/>
<dbReference type="Gene3D" id="3.80.10.10">
    <property type="entry name" value="Ribonuclease Inhibitor"/>
    <property type="match status" value="1"/>
</dbReference>
<name>A0A7M7QMK4_NASVI</name>
<dbReference type="GeneID" id="116417932"/>